<name>A0A840F862_9ACTN</name>
<organism evidence="1 2">
    <name type="scientific">Gordonia humi</name>
    <dbReference type="NCBI Taxonomy" id="686429"/>
    <lineage>
        <taxon>Bacteria</taxon>
        <taxon>Bacillati</taxon>
        <taxon>Actinomycetota</taxon>
        <taxon>Actinomycetes</taxon>
        <taxon>Mycobacteriales</taxon>
        <taxon>Gordoniaceae</taxon>
        <taxon>Gordonia</taxon>
    </lineage>
</organism>
<evidence type="ECO:0000313" key="1">
    <source>
        <dbReference type="EMBL" id="MBB4135707.1"/>
    </source>
</evidence>
<protein>
    <submittedName>
        <fullName evidence="1">Broad specificity phosphatase PhoE</fullName>
    </submittedName>
</protein>
<dbReference type="Proteomes" id="UP000551501">
    <property type="component" value="Unassembled WGS sequence"/>
</dbReference>
<accession>A0A840F862</accession>
<dbReference type="AlphaFoldDB" id="A0A840F862"/>
<dbReference type="InterPro" id="IPR029033">
    <property type="entry name" value="His_PPase_superfam"/>
</dbReference>
<dbReference type="RefSeq" id="WP_343067376.1">
    <property type="nucleotide sequence ID" value="NZ_JACIFP010000001.1"/>
</dbReference>
<gene>
    <name evidence="1" type="ORF">BKA16_002259</name>
</gene>
<keyword evidence="2" id="KW-1185">Reference proteome</keyword>
<reference evidence="1 2" key="1">
    <citation type="submission" date="2020-08" db="EMBL/GenBank/DDBJ databases">
        <title>Sequencing the genomes of 1000 actinobacteria strains.</title>
        <authorList>
            <person name="Klenk H.-P."/>
        </authorList>
    </citation>
    <scope>NUCLEOTIDE SEQUENCE [LARGE SCALE GENOMIC DNA]</scope>
    <source>
        <strain evidence="1 2">DSM 45298</strain>
    </source>
</reference>
<proteinExistence type="predicted"/>
<comment type="caution">
    <text evidence="1">The sequence shown here is derived from an EMBL/GenBank/DDBJ whole genome shotgun (WGS) entry which is preliminary data.</text>
</comment>
<dbReference type="EMBL" id="JACIFP010000001">
    <property type="protein sequence ID" value="MBB4135707.1"/>
    <property type="molecule type" value="Genomic_DNA"/>
</dbReference>
<evidence type="ECO:0000313" key="2">
    <source>
        <dbReference type="Proteomes" id="UP000551501"/>
    </source>
</evidence>
<dbReference type="Pfam" id="PF00300">
    <property type="entry name" value="His_Phos_1"/>
    <property type="match status" value="1"/>
</dbReference>
<dbReference type="InterPro" id="IPR013078">
    <property type="entry name" value="His_Pase_superF_clade-1"/>
</dbReference>
<dbReference type="SUPFAM" id="SSF53254">
    <property type="entry name" value="Phosphoglycerate mutase-like"/>
    <property type="match status" value="1"/>
</dbReference>
<dbReference type="Gene3D" id="3.40.50.1240">
    <property type="entry name" value="Phosphoglycerate mutase-like"/>
    <property type="match status" value="1"/>
</dbReference>
<sequence>MVSTAAALGVAVEPDPSLASLDIGRWRGRAPEDVAADLPVWFADPDACPHGGESIRAFVARIGAAVDDGDQVIVASPVAQALLCADADRYFAVEVRPASVFDCR</sequence>